<keyword evidence="2" id="KW-1185">Reference proteome</keyword>
<dbReference type="Proteomes" id="UP001052655">
    <property type="component" value="Unassembled WGS sequence"/>
</dbReference>
<protein>
    <submittedName>
        <fullName evidence="1">Uncharacterized protein</fullName>
    </submittedName>
</protein>
<comment type="caution">
    <text evidence="1">The sequence shown here is derived from an EMBL/GenBank/DDBJ whole genome shotgun (WGS) entry which is preliminary data.</text>
</comment>
<dbReference type="EMBL" id="BNDX01000010">
    <property type="protein sequence ID" value="GHI32741.1"/>
    <property type="molecule type" value="Genomic_DNA"/>
</dbReference>
<organism evidence="1 2">
    <name type="scientific">Streptomyces daghestanicus</name>
    <dbReference type="NCBI Taxonomy" id="66885"/>
    <lineage>
        <taxon>Bacteria</taxon>
        <taxon>Bacillati</taxon>
        <taxon>Actinomycetota</taxon>
        <taxon>Actinomycetes</taxon>
        <taxon>Kitasatosporales</taxon>
        <taxon>Streptomycetaceae</taxon>
        <taxon>Streptomyces</taxon>
    </lineage>
</organism>
<evidence type="ECO:0000313" key="1">
    <source>
        <dbReference type="EMBL" id="GHI32741.1"/>
    </source>
</evidence>
<evidence type="ECO:0000313" key="2">
    <source>
        <dbReference type="Proteomes" id="UP001052655"/>
    </source>
</evidence>
<name>A0ABQ3Q667_9ACTN</name>
<reference evidence="1" key="1">
    <citation type="submission" date="2024-05" db="EMBL/GenBank/DDBJ databases">
        <title>Whole genome shotgun sequence of Streptomyces daghestanicus NBRC 12762.</title>
        <authorList>
            <person name="Komaki H."/>
            <person name="Tamura T."/>
        </authorList>
    </citation>
    <scope>NUCLEOTIDE SEQUENCE</scope>
    <source>
        <strain evidence="1">NBRC 12762</strain>
    </source>
</reference>
<proteinExistence type="predicted"/>
<accession>A0ABQ3Q667</accession>
<sequence length="66" mass="6803">MPPLKKLKEAFARVIRIDASSTTVLLTEAPAPKVRDRKTGEIAKGAVSGEALMTVLAKGSGCGGHA</sequence>
<gene>
    <name evidence="1" type="ORF">Sdagh_44710</name>
</gene>